<dbReference type="EMBL" id="JAXIOK010000020">
    <property type="protein sequence ID" value="KAK4747143.1"/>
    <property type="molecule type" value="Genomic_DNA"/>
</dbReference>
<keyword evidence="2" id="KW-1185">Reference proteome</keyword>
<name>A0AAN7JKW6_9MYRT</name>
<dbReference type="Proteomes" id="UP001345219">
    <property type="component" value="Chromosome 20"/>
</dbReference>
<evidence type="ECO:0000313" key="1">
    <source>
        <dbReference type="EMBL" id="KAK4747143.1"/>
    </source>
</evidence>
<comment type="caution">
    <text evidence="1">The sequence shown here is derived from an EMBL/GenBank/DDBJ whole genome shotgun (WGS) entry which is preliminary data.</text>
</comment>
<proteinExistence type="predicted"/>
<dbReference type="PANTHER" id="PTHR34539">
    <property type="entry name" value="T6J4.11 PROTEIN"/>
    <property type="match status" value="1"/>
</dbReference>
<dbReference type="PANTHER" id="PTHR34539:SF15">
    <property type="match status" value="1"/>
</dbReference>
<dbReference type="AlphaFoldDB" id="A0AAN7JKW6"/>
<gene>
    <name evidence="1" type="ORF">SAY87_026180</name>
</gene>
<evidence type="ECO:0000313" key="2">
    <source>
        <dbReference type="Proteomes" id="UP001345219"/>
    </source>
</evidence>
<reference evidence="1 2" key="1">
    <citation type="journal article" date="2023" name="Hortic Res">
        <title>Pangenome of water caltrop reveals structural variations and asymmetric subgenome divergence after allopolyploidization.</title>
        <authorList>
            <person name="Zhang X."/>
            <person name="Chen Y."/>
            <person name="Wang L."/>
            <person name="Yuan Y."/>
            <person name="Fang M."/>
            <person name="Shi L."/>
            <person name="Lu R."/>
            <person name="Comes H.P."/>
            <person name="Ma Y."/>
            <person name="Chen Y."/>
            <person name="Huang G."/>
            <person name="Zhou Y."/>
            <person name="Zheng Z."/>
            <person name="Qiu Y."/>
        </authorList>
    </citation>
    <scope>NUCLEOTIDE SEQUENCE [LARGE SCALE GENOMIC DNA]</scope>
    <source>
        <tissue evidence="1">Roots</tissue>
    </source>
</reference>
<accession>A0AAN7JKW6</accession>
<organism evidence="1 2">
    <name type="scientific">Trapa incisa</name>
    <dbReference type="NCBI Taxonomy" id="236973"/>
    <lineage>
        <taxon>Eukaryota</taxon>
        <taxon>Viridiplantae</taxon>
        <taxon>Streptophyta</taxon>
        <taxon>Embryophyta</taxon>
        <taxon>Tracheophyta</taxon>
        <taxon>Spermatophyta</taxon>
        <taxon>Magnoliopsida</taxon>
        <taxon>eudicotyledons</taxon>
        <taxon>Gunneridae</taxon>
        <taxon>Pentapetalae</taxon>
        <taxon>rosids</taxon>
        <taxon>malvids</taxon>
        <taxon>Myrtales</taxon>
        <taxon>Lythraceae</taxon>
        <taxon>Trapa</taxon>
    </lineage>
</organism>
<sequence>MDGGSEKEKKRVRLQFGLDSFESVIPDLDSPESKRLRLESDVGTLDVKRIQDDLLDMLDDSDDGAADRDTAIQSLDSVIRSFEEEILVPEGSPAAPDLALDVVRGQTELGYLLEASDDELGLPPNFGTSEDDRNCDAADPPVEFPGAFEFNNSLGLVNELPEYDCFGFGMCGVPDVGSDNHDKEQLVSLGRLFDNSGDSYDGGDDAPEYLWRQESLPAM</sequence>
<protein>
    <submittedName>
        <fullName evidence="1">Uncharacterized protein</fullName>
    </submittedName>
</protein>